<evidence type="ECO:0000256" key="1">
    <source>
        <dbReference type="SAM" id="Phobius"/>
    </source>
</evidence>
<sequence length="105" mass="11253">MTRRRRAFLERTHRARERARRSSAGFNPSAMIRWAGLGAAAMIGLAVYVGFAGGDRHLGGIASLEALTRPAVLGASWLDVIAIGVVVLIVAAVLLRSRVSRGDEE</sequence>
<evidence type="ECO:0000313" key="2">
    <source>
        <dbReference type="EMBL" id="MFC2925849.1"/>
    </source>
</evidence>
<feature type="transmembrane region" description="Helical" evidence="1">
    <location>
        <begin position="71"/>
        <end position="95"/>
    </location>
</feature>
<keyword evidence="1" id="KW-0472">Membrane</keyword>
<dbReference type="Proteomes" id="UP001595379">
    <property type="component" value="Unassembled WGS sequence"/>
</dbReference>
<protein>
    <submittedName>
        <fullName evidence="2">Uncharacterized protein</fullName>
    </submittedName>
</protein>
<name>A0ABV6ZWV4_9PROT</name>
<dbReference type="RefSeq" id="WP_343164960.1">
    <property type="nucleotide sequence ID" value="NZ_JBHRSV010000012.1"/>
</dbReference>
<evidence type="ECO:0000313" key="3">
    <source>
        <dbReference type="Proteomes" id="UP001595379"/>
    </source>
</evidence>
<reference evidence="3" key="1">
    <citation type="journal article" date="2019" name="Int. J. Syst. Evol. Microbiol.">
        <title>The Global Catalogue of Microorganisms (GCM) 10K type strain sequencing project: providing services to taxonomists for standard genome sequencing and annotation.</title>
        <authorList>
            <consortium name="The Broad Institute Genomics Platform"/>
            <consortium name="The Broad Institute Genome Sequencing Center for Infectious Disease"/>
            <person name="Wu L."/>
            <person name="Ma J."/>
        </authorList>
    </citation>
    <scope>NUCLEOTIDE SEQUENCE [LARGE SCALE GENOMIC DNA]</scope>
    <source>
        <strain evidence="3">KCTC 52487</strain>
    </source>
</reference>
<proteinExistence type="predicted"/>
<keyword evidence="3" id="KW-1185">Reference proteome</keyword>
<gene>
    <name evidence="2" type="ORF">ACFOOR_07000</name>
</gene>
<keyword evidence="1" id="KW-1133">Transmembrane helix</keyword>
<comment type="caution">
    <text evidence="2">The sequence shown here is derived from an EMBL/GenBank/DDBJ whole genome shotgun (WGS) entry which is preliminary data.</text>
</comment>
<feature type="transmembrane region" description="Helical" evidence="1">
    <location>
        <begin position="30"/>
        <end position="51"/>
    </location>
</feature>
<organism evidence="2 3">
    <name type="scientific">Hyphobacterium vulgare</name>
    <dbReference type="NCBI Taxonomy" id="1736751"/>
    <lineage>
        <taxon>Bacteria</taxon>
        <taxon>Pseudomonadati</taxon>
        <taxon>Pseudomonadota</taxon>
        <taxon>Alphaproteobacteria</taxon>
        <taxon>Maricaulales</taxon>
        <taxon>Maricaulaceae</taxon>
        <taxon>Hyphobacterium</taxon>
    </lineage>
</organism>
<accession>A0ABV6ZWV4</accession>
<dbReference type="EMBL" id="JBHRSV010000012">
    <property type="protein sequence ID" value="MFC2925849.1"/>
    <property type="molecule type" value="Genomic_DNA"/>
</dbReference>
<keyword evidence="1" id="KW-0812">Transmembrane</keyword>